<evidence type="ECO:0000313" key="1">
    <source>
        <dbReference type="EMBL" id="KAF2621652.1"/>
    </source>
</evidence>
<comment type="caution">
    <text evidence="1">The sequence shown here is derived from an EMBL/GenBank/DDBJ whole genome shotgun (WGS) entry which is preliminary data.</text>
</comment>
<dbReference type="EMBL" id="MU006752">
    <property type="protein sequence ID" value="KAF2621652.1"/>
    <property type="molecule type" value="Genomic_DNA"/>
</dbReference>
<evidence type="ECO:0000313" key="2">
    <source>
        <dbReference type="Proteomes" id="UP000799754"/>
    </source>
</evidence>
<accession>A0ACB6RL04</accession>
<organism evidence="1 2">
    <name type="scientific">Macroventuria anomochaeta</name>
    <dbReference type="NCBI Taxonomy" id="301207"/>
    <lineage>
        <taxon>Eukaryota</taxon>
        <taxon>Fungi</taxon>
        <taxon>Dikarya</taxon>
        <taxon>Ascomycota</taxon>
        <taxon>Pezizomycotina</taxon>
        <taxon>Dothideomycetes</taxon>
        <taxon>Pleosporomycetidae</taxon>
        <taxon>Pleosporales</taxon>
        <taxon>Pleosporineae</taxon>
        <taxon>Didymellaceae</taxon>
        <taxon>Macroventuria</taxon>
    </lineage>
</organism>
<proteinExistence type="predicted"/>
<gene>
    <name evidence="1" type="ORF">BU25DRAFT_415846</name>
</gene>
<protein>
    <submittedName>
        <fullName evidence="1">P-loop containing nucleoside triphosphate hydrolase protein</fullName>
    </submittedName>
</protein>
<name>A0ACB6RL04_9PLEO</name>
<keyword evidence="1" id="KW-0378">Hydrolase</keyword>
<sequence length="548" mass="62201">MRRELLGTTIELRQAGGLHEVLKTIYKGVDNMTLEEVPPEISPQDLYHASKQLTEHAERLKNPGSEDRTTYDQIQLALRVVQNEFAREGPTIETLLAKGEITWTLLWALFPRNELIVDKDELKQTRAYFARYHDTFKDDQGDMVFGRDVCFVDDNGEKMGFVRKGYLALHIKEFPGSQKIIELPFYPLRYVTDCQGTRSELLKRGRKRMQDGASRLHDCSGHGVQTKHNLNGARYLEPFQCEGHVVVDHATFGQLCPEDELIPYIYRAIDKEVISDEQIMTMPAILYGFHLGKKVWGGFLVKDIAPIQWHPEIFAQLVLPQSKKELIGLLVREHSSKSDTFDDFVENKGRGLIGLLCGPPGVGKTLTVEAIAEIAQRPLYTINSGELGVDADTLDEKLERILQIAEVWEAIVLLDEADVFLVERSKDDLHRNAVVSVFLRRLEYYRGILLLTTNRADAMDAAFESRIHFRIAYPDLDANARLVIWKAHLARLSTSASVTLCVTEDEYAKLAAMAHNGRQIKNAVRLLSLLVSKRKEAVRLEHIEAAIM</sequence>
<keyword evidence="2" id="KW-1185">Reference proteome</keyword>
<dbReference type="Proteomes" id="UP000799754">
    <property type="component" value="Unassembled WGS sequence"/>
</dbReference>
<reference evidence="1" key="1">
    <citation type="journal article" date="2020" name="Stud. Mycol.">
        <title>101 Dothideomycetes genomes: a test case for predicting lifestyles and emergence of pathogens.</title>
        <authorList>
            <person name="Haridas S."/>
            <person name="Albert R."/>
            <person name="Binder M."/>
            <person name="Bloem J."/>
            <person name="Labutti K."/>
            <person name="Salamov A."/>
            <person name="Andreopoulos B."/>
            <person name="Baker S."/>
            <person name="Barry K."/>
            <person name="Bills G."/>
            <person name="Bluhm B."/>
            <person name="Cannon C."/>
            <person name="Castanera R."/>
            <person name="Culley D."/>
            <person name="Daum C."/>
            <person name="Ezra D."/>
            <person name="Gonzalez J."/>
            <person name="Henrissat B."/>
            <person name="Kuo A."/>
            <person name="Liang C."/>
            <person name="Lipzen A."/>
            <person name="Lutzoni F."/>
            <person name="Magnuson J."/>
            <person name="Mondo S."/>
            <person name="Nolan M."/>
            <person name="Ohm R."/>
            <person name="Pangilinan J."/>
            <person name="Park H.-J."/>
            <person name="Ramirez L."/>
            <person name="Alfaro M."/>
            <person name="Sun H."/>
            <person name="Tritt A."/>
            <person name="Yoshinaga Y."/>
            <person name="Zwiers L.-H."/>
            <person name="Turgeon B."/>
            <person name="Goodwin S."/>
            <person name="Spatafora J."/>
            <person name="Crous P."/>
            <person name="Grigoriev I."/>
        </authorList>
    </citation>
    <scope>NUCLEOTIDE SEQUENCE</scope>
    <source>
        <strain evidence="1">CBS 525.71</strain>
    </source>
</reference>